<dbReference type="PANTHER" id="PTHR22893">
    <property type="entry name" value="NADH OXIDOREDUCTASE-RELATED"/>
    <property type="match status" value="1"/>
</dbReference>
<dbReference type="CDD" id="cd02933">
    <property type="entry name" value="OYE_like_FMN"/>
    <property type="match status" value="1"/>
</dbReference>
<keyword evidence="3" id="KW-1185">Reference proteome</keyword>
<dbReference type="PANTHER" id="PTHR22893:SF91">
    <property type="entry name" value="NADPH DEHYDROGENASE 2-RELATED"/>
    <property type="match status" value="1"/>
</dbReference>
<dbReference type="GO" id="GO:0010181">
    <property type="term" value="F:FMN binding"/>
    <property type="evidence" value="ECO:0007669"/>
    <property type="project" value="InterPro"/>
</dbReference>
<evidence type="ECO:0000313" key="2">
    <source>
        <dbReference type="EMBL" id="QDY78216.1"/>
    </source>
</evidence>
<evidence type="ECO:0000313" key="3">
    <source>
        <dbReference type="Proteomes" id="UP000320580"/>
    </source>
</evidence>
<dbReference type="GO" id="GO:0016491">
    <property type="term" value="F:oxidoreductase activity"/>
    <property type="evidence" value="ECO:0007669"/>
    <property type="project" value="InterPro"/>
</dbReference>
<dbReference type="RefSeq" id="WP_146481535.1">
    <property type="nucleotide sequence ID" value="NZ_CP042266.1"/>
</dbReference>
<reference evidence="2 3" key="1">
    <citation type="submission" date="2019-07" db="EMBL/GenBank/DDBJ databases">
        <authorList>
            <person name="Zhu P."/>
        </authorList>
    </citation>
    <scope>NUCLEOTIDE SEQUENCE [LARGE SCALE GENOMIC DNA]</scope>
    <source>
        <strain evidence="2 3">SSL-25</strain>
    </source>
</reference>
<accession>A0A5B8JA60</accession>
<dbReference type="KEGG" id="sqz:FQU76_18885"/>
<dbReference type="OrthoDB" id="3169239at2"/>
<dbReference type="InterPro" id="IPR013785">
    <property type="entry name" value="Aldolase_TIM"/>
</dbReference>
<evidence type="ECO:0000259" key="1">
    <source>
        <dbReference type="Pfam" id="PF00724"/>
    </source>
</evidence>
<dbReference type="AlphaFoldDB" id="A0A5B8JA60"/>
<dbReference type="Proteomes" id="UP000320580">
    <property type="component" value="Chromosome"/>
</dbReference>
<proteinExistence type="predicted"/>
<dbReference type="Gene3D" id="3.20.20.70">
    <property type="entry name" value="Aldolase class I"/>
    <property type="match status" value="1"/>
</dbReference>
<dbReference type="InterPro" id="IPR045247">
    <property type="entry name" value="Oye-like"/>
</dbReference>
<gene>
    <name evidence="2" type="ORF">FQU76_18885</name>
</gene>
<feature type="domain" description="NADH:flavin oxidoreductase/NADH oxidase N-terminal" evidence="1">
    <location>
        <begin position="7"/>
        <end position="332"/>
    </location>
</feature>
<dbReference type="Pfam" id="PF00724">
    <property type="entry name" value="Oxidored_FMN"/>
    <property type="match status" value="1"/>
</dbReference>
<dbReference type="EMBL" id="CP042266">
    <property type="protein sequence ID" value="QDY78216.1"/>
    <property type="molecule type" value="Genomic_DNA"/>
</dbReference>
<dbReference type="InterPro" id="IPR001155">
    <property type="entry name" value="OxRdtase_FMN_N"/>
</dbReference>
<dbReference type="SUPFAM" id="SSF51395">
    <property type="entry name" value="FMN-linked oxidoreductases"/>
    <property type="match status" value="1"/>
</dbReference>
<organism evidence="2 3">
    <name type="scientific">Streptomyces qinzhouensis</name>
    <dbReference type="NCBI Taxonomy" id="2599401"/>
    <lineage>
        <taxon>Bacteria</taxon>
        <taxon>Bacillati</taxon>
        <taxon>Actinomycetota</taxon>
        <taxon>Actinomycetes</taxon>
        <taxon>Kitasatosporales</taxon>
        <taxon>Streptomycetaceae</taxon>
        <taxon>Streptomyces</taxon>
    </lineage>
</organism>
<protein>
    <submittedName>
        <fullName evidence="2">Alkene reductase</fullName>
    </submittedName>
</protein>
<name>A0A5B8JA60_9ACTN</name>
<sequence length="365" mass="38104">MNAPAALFESVRLGDLTLPNRMVMAPMSRARADADGTPSALMADYYAQRATAGLIVAEGTHPVAAGAIGPGAPGLFTDAHQDGWSRIADGVHAAGGRVFLQLMHAGRLAHPDFLPGGARPVAPSAVAADTLVHTSAGRVPAVTPDALTDTALRELIGGFVHSACRAVAAGLDGVEIHAANGYLLHQFLAENANLRTDRWGGDTEGRIRLTVDIARAVAGTVGPHRVGVRISPSNPFGDLAESDPYTTYTELIRALAPLRLAYLHHGETGTELDAAVRELWPAALVVTPLPADRDKPEAAAHSLDRGADLVSFGRDFLANPDLVTRCRIGAPLNEARPTGFYGGGATGYTDYPALAPAPFNPCTQC</sequence>